<dbReference type="InterPro" id="IPR002885">
    <property type="entry name" value="PPR_rpt"/>
</dbReference>
<protein>
    <submittedName>
        <fullName evidence="2">Uncharacterized protein</fullName>
    </submittedName>
</protein>
<dbReference type="PROSITE" id="PS51375">
    <property type="entry name" value="PPR"/>
    <property type="match status" value="1"/>
</dbReference>
<feature type="non-terminal residue" evidence="2">
    <location>
        <position position="1"/>
    </location>
</feature>
<evidence type="ECO:0000313" key="2">
    <source>
        <dbReference type="EMBL" id="CAK0872581.1"/>
    </source>
</evidence>
<comment type="caution">
    <text evidence="2">The sequence shown here is derived from an EMBL/GenBank/DDBJ whole genome shotgun (WGS) entry which is preliminary data.</text>
</comment>
<accession>A0ABN9VJN2</accession>
<dbReference type="EMBL" id="CAUYUJ010017177">
    <property type="protein sequence ID" value="CAK0872581.1"/>
    <property type="molecule type" value="Genomic_DNA"/>
</dbReference>
<evidence type="ECO:0000313" key="3">
    <source>
        <dbReference type="Proteomes" id="UP001189429"/>
    </source>
</evidence>
<dbReference type="Proteomes" id="UP001189429">
    <property type="component" value="Unassembled WGS sequence"/>
</dbReference>
<evidence type="ECO:0000256" key="1">
    <source>
        <dbReference type="PROSITE-ProRule" id="PRU00708"/>
    </source>
</evidence>
<keyword evidence="3" id="KW-1185">Reference proteome</keyword>
<reference evidence="2" key="1">
    <citation type="submission" date="2023-10" db="EMBL/GenBank/DDBJ databases">
        <authorList>
            <person name="Chen Y."/>
            <person name="Shah S."/>
            <person name="Dougan E. K."/>
            <person name="Thang M."/>
            <person name="Chan C."/>
        </authorList>
    </citation>
    <scope>NUCLEOTIDE SEQUENCE [LARGE SCALE GENOMIC DNA]</scope>
</reference>
<feature type="repeat" description="PPR" evidence="1">
    <location>
        <begin position="132"/>
        <end position="166"/>
    </location>
</feature>
<gene>
    <name evidence="2" type="ORF">PCOR1329_LOCUS58003</name>
</gene>
<organism evidence="2 3">
    <name type="scientific">Prorocentrum cordatum</name>
    <dbReference type="NCBI Taxonomy" id="2364126"/>
    <lineage>
        <taxon>Eukaryota</taxon>
        <taxon>Sar</taxon>
        <taxon>Alveolata</taxon>
        <taxon>Dinophyceae</taxon>
        <taxon>Prorocentrales</taxon>
        <taxon>Prorocentraceae</taxon>
        <taxon>Prorocentrum</taxon>
    </lineage>
</organism>
<name>A0ABN9VJN2_9DINO</name>
<sequence>AQPGGPGGPGRGLFAAYLASGLEVIREFTIRVQGLTQAAQPLGPGALSPGQVAELAGRLAELLPLFRVSVAGLTGSFGELKAVRVQLAMAEAALEMLVGCDRCRSEPILLRRHRIGRVLYFTLSSTISAWGHVVSYSAGVSACEKGQQWQRALALLSEMWEAKLEPDVSATTL</sequence>
<proteinExistence type="predicted"/>